<comment type="caution">
    <text evidence="5">The sequence shown here is derived from an EMBL/GenBank/DDBJ whole genome shotgun (WGS) entry which is preliminary data.</text>
</comment>
<evidence type="ECO:0000256" key="3">
    <source>
        <dbReference type="ARBA" id="ARBA00023026"/>
    </source>
</evidence>
<reference evidence="5 6" key="1">
    <citation type="submission" date="2022-01" db="EMBL/GenBank/DDBJ databases">
        <title>Whole genome-based taxonomy of the Shewanellaceae.</title>
        <authorList>
            <person name="Martin-Rodriguez A.J."/>
        </authorList>
    </citation>
    <scope>NUCLEOTIDE SEQUENCE [LARGE SCALE GENOMIC DNA]</scope>
    <source>
        <strain evidence="5 6">DSM 21332</strain>
    </source>
</reference>
<dbReference type="Pfam" id="PF05593">
    <property type="entry name" value="RHS_repeat"/>
    <property type="match status" value="1"/>
</dbReference>
<name>A0ABT0N888_9GAMM</name>
<dbReference type="Proteomes" id="UP001202831">
    <property type="component" value="Unassembled WGS sequence"/>
</dbReference>
<dbReference type="PANTHER" id="PTHR32305:SF15">
    <property type="entry name" value="PROTEIN RHSA-RELATED"/>
    <property type="match status" value="1"/>
</dbReference>
<evidence type="ECO:0000256" key="1">
    <source>
        <dbReference type="ARBA" id="ARBA00004613"/>
    </source>
</evidence>
<protein>
    <submittedName>
        <fullName evidence="5">Ig-like domain-containing protein</fullName>
    </submittedName>
</protein>
<dbReference type="Pfam" id="PF17957">
    <property type="entry name" value="Big_7"/>
    <property type="match status" value="1"/>
</dbReference>
<dbReference type="Gene3D" id="2.180.10.10">
    <property type="entry name" value="RHS repeat-associated core"/>
    <property type="match status" value="2"/>
</dbReference>
<keyword evidence="6" id="KW-1185">Reference proteome</keyword>
<dbReference type="InterPro" id="IPR006530">
    <property type="entry name" value="YD"/>
</dbReference>
<dbReference type="InterPro" id="IPR003284">
    <property type="entry name" value="Sal_SpvB"/>
</dbReference>
<sequence>MNIVFKLFAFLLVLISYNANAITQYRNGEQVEILNESGQSKTLKFWTYDPKNDEYTNSGGRCDSESYHLRTIYISILNTSGSEVRRITLSASANNQHLFNLSPSSLNLTNGTYKFRQAVNYQLYETEDDPWGGNGCYSNTYDSPFFSEKTIKLVSRTKPVISSVSPQENQSYSINSNVTFTARASDVGGDVNKIEFTKNNSVVKRCSISTPSSSMECSFSTQLNSLGNYSVTVKAYDKYATISDPATRTVKVVEVNSPPQITSFSIGNSTLTPTSITDLIPIQVGDITTFIPRTISGVEGVDDSTIYIGTGTPLAINVSASDPNVASTNQLSSIRWCTNTSDDTSSCVAVHSCSVSGQTGSCNSSHSFSQADEYWIWAEVKDRAGSTVKSAAKKVVSIAPPSANIQISGLLMLGQTVNLSSGASGEGVLQVEFCYGPENYTGIDCLTSLGQCRGSNCGTSVFIANNFNSGPGHLYTVVTDGFGQRSRDGENVNIVGSYTLLAPSVTLAEGGEAYPGSIVNIAGQYRPQGEAGNQPSISRIEVYGNSQLLSRLNPDGSSTTFNFGEIPLPTAADVDYQFRLITDNGVTIYSPVTRFDVHETAPTSSPNVTADTSVSNGAFNIHLKASLVAFSQHYTWYESNGQCPGSDRVSLGDSEFVPIDGSVRKSIQKSDYALHDNRTYCYCASASNVNGAGPIGSGSECTSVTVDLPDSEPGLTTFSNMSLTQNSAYQMSWQNDYPGARRLTLSRKFGQPGSSYSWEVIGQGDNQFKQFYISQLPPGDVSYKVAACNDDDICNEGQVITVNHQVPYLHSATLTPAANSSPAEIIFDGLGLQGLTNANVQLRNTAEVFQFPVYQSSGDGQIRFRMQPNERVIEGYQHGGLRLRVVTDVGESVIEFTALGNTDRPDIDLIDASPTVSENGVVYVSAGQQVYALRDGYDVAGWPFSLPAGTASEARIVAAPTLDKDANGNDQIYFGATDRHVYKLSEQSNLLWRTRIRGEVHAQSQLLSTVLDTDTGIYRKQLFVGVAANGGNDVSGLYVLNTQYGSERYMYPLVQGVKQQPKVFANGELHVVTEDDQLHIIRRADWGPFALSWEDVDPSLVPADFEIDWDIPEHANIPLKPIASLFFGLLGRSPSEAELNYFAYVYWLGRGEHEITAAFLGSSRGLELYPADLSNAEFVNQLFVRLFPSEPNKESAGGLDKAGWVNLLNTGHPRSEVAWRLTISDEYYAYSANAVDLVTRVFYDHCNCNEGQDSDGDGVADSVEIELGYDALDPLDLIIAKPDLTASQPLLGDFSLSWQGVGSPDPSKSIFYRIVEGINSQPNSTLESQYGSTSYGVLKAVGNYTYQVQACIHNQICGPTSNIVDVQVSDSVVELEIQPEAPATSVAEYNPPQLNEISTSASLGLTTGEFRVNESGAATYSVPFSLPSGIAGVTPELGLAYSSQAPEGIVGVGWSLQGLSSISRCGSTKLLDGSARPVMLDEQDNFCMDGQRLLLKSGQQGQPGSVYTTQLDSQLTITYTADDSFEIERKDKSLSVYGGTAESKVTALFLMTVPGGVGDSGSVIEVTETMNWLISTTWDNLRSDVNKVSYVYRDGIGENEKVISEVNYSGNSVIINYSNDANPRVKSSGYMYLSHFETKSNISGITISNHDGVNVREYKLGFDTNEIGQRELLTIQECGLNNICKRPVEFNYRDVFSSSRDDSSWLENISTPEGEYLRHAIVLDVNNDGVNDLVTLTQVSSTRSKLCVGDSNNTESDCQTFTTWDDLQHNARLVPVDPDGDGLLSFLTNKDNNEDNADWILFDVAASNGFPVTLTLSEPQSPEVLGIEGNIALNLKAMDFDGDGYNDLVETIEENIYVRSWNITSNRFESRTPVLLPTRFPQGFKISNGWQSVDVNRDSVADILAWRDCGTDCPGYARGDALVLLTTNYQANTSDCRDTHCPPNTTDSYKATVYQKIDVTGKHALPVDFNSDGLSDVVVYNTIAERWEYYLNTGYHYVPGTDLPYSSRLNSSLPPMIVDYDGDGRIELVFHDKFDRTWYRYEWTNSEVTSLYGVSGGFERITPALSDWTFNPPTDDPEEPSFDSHVIAYGTFGDVNNNGLLDFLYKAGTRTAASTSLKLYNGGNRVRHPGLLNSITTGSGIETRITYQSMAEPFVHIKGEGLPSGMQQDPLFRVMNIAGAATVVTSVETDTPAQGSSEFAEVKYSYRGARAQFGRGSLGFESIVTVFNKQGVPFSTETEYGQVFPLTGMPLRTIKKAGGTIINAAENRYSVDSVDHGNGSISYRVYQNESRECQALVDSIEGSLVTTSVYNCQQTITVQDEYANVTSSLSGNYDVTDALMFVDMEDVFSTTLKAGALSSLSNSNHYGSSETDNRFGRLSHSTVTHSRSINGEELSETRNSSFTYYDNGMLKTEVIEPEGTCDTRLLTEYIYDDLGNIVNKMISNGSGCSPRITRTNTTFYDDTGRYILESYNSGVLNSKILQRNALGQATKLENTDGVVTRMLHDAFGTEVYRYSASGAQSSKLNKRCDDSSFYCFSMIEATENEVLTARQYIDTSGRVFKESTRDVLGNWHSKSQQYDQYGRAVSVIEPGLEPVTSEYDALDRVKATDDPNTGTVAYQTFEARNQTNTLTGDLPGGTQAKKTEFNALGEKYRITDAIGNVLTYTYDVFGNLDTVHSSADERVLSDIDYDKLGRKTQMIDEDRGTWTYEYDAFGQLTKQTDARGVITEIYYDDLGRKRHQKMTGTAEVVSEDIYWVYGTGSTKHRLLYEYTGSWRRDLYYDNLGRSVSTLTNLDATTECIAKAVFNSANNDLRLLDDVLTNPISSRCVIQQTKYDEYGRVFQQFDDYRRKQNGEYIEARGVRYHYAFNQVLKQQEAREGVSGRIYNEIVHIDDAGLLREYRKGNQTVALEYDAANRLSGISSGNHIQADIYSYDGINNLKTRQSIGQVNEDSFGYDELNRVTEVNGVQLYHYDVNGNLSEKDGWTLGYESDSDKPIHGVASRSKLGYATETYGYDANGNQIWGEKDGAAWRSISYSARNKANRIEVDGRASAFGYDANNRRFRRVDVGEDSSTTIFYVGNLELTIKETPGSGQQQSYIKRYVGDAMQTYYANGNSMLRWLYKDHLGSVTAISNESGQLVKRFAYDVFGNQTEIIPTEAERLAFYENTALSSLLLAEINPNTRGYTGHEPVAFDGDNRIVHMNGRMYDAALGRMLQADPVVQSPDNLQNYNSYSYVLNNPLNATDPSGYFIKKLIKTIADIPWLNSIVTVALNFIPGCQVWCSSLWNAAATYTQTGSWEAALTSGVGSAVIQSTFMVIGQSFNYEGAINAKAVKKGLIARESFIEFGGNLLTGGQVTGQISAHAFAGGIFSVIQGGKFGHGFFSAGITKGLGGAFLPGGGVEGFEKVKATVISAIIGGTSSSLSGGKFVNGAVTGAMQFLLNQNSKDEVSPQDEKIAMVVSGKAISKLIKGYGHELGFEIDSNGKFVLAADADLSSVRLQINSEGQVQFVSDYTAGGFTVADGQLNSLVLDVGLISVNLTGYENMVLNYDITFGAAVGVKVYGGFNLKEWAPIKMVHDEVERSNDIVCYYMNKYC</sequence>
<proteinExistence type="predicted"/>
<feature type="chain" id="PRO_5047529056" evidence="4">
    <location>
        <begin position="22"/>
        <end position="3594"/>
    </location>
</feature>
<dbReference type="Pfam" id="PF03534">
    <property type="entry name" value="SpvB"/>
    <property type="match status" value="1"/>
</dbReference>
<dbReference type="InterPro" id="IPR022385">
    <property type="entry name" value="Rhs_assc_core"/>
</dbReference>
<evidence type="ECO:0000256" key="4">
    <source>
        <dbReference type="SAM" id="SignalP"/>
    </source>
</evidence>
<dbReference type="InterPro" id="IPR031325">
    <property type="entry name" value="RHS_repeat"/>
</dbReference>
<dbReference type="PANTHER" id="PTHR32305">
    <property type="match status" value="1"/>
</dbReference>
<dbReference type="SUPFAM" id="SSF69318">
    <property type="entry name" value="Integrin alpha N-terminal domain"/>
    <property type="match status" value="1"/>
</dbReference>
<feature type="signal peptide" evidence="4">
    <location>
        <begin position="1"/>
        <end position="21"/>
    </location>
</feature>
<dbReference type="InterPro" id="IPR013783">
    <property type="entry name" value="Ig-like_fold"/>
</dbReference>
<evidence type="ECO:0000313" key="6">
    <source>
        <dbReference type="Proteomes" id="UP001202831"/>
    </source>
</evidence>
<dbReference type="Gene3D" id="2.60.40.10">
    <property type="entry name" value="Immunoglobulins"/>
    <property type="match status" value="1"/>
</dbReference>
<comment type="subcellular location">
    <subcellularLocation>
        <location evidence="1">Secreted</location>
    </subcellularLocation>
</comment>
<dbReference type="SUPFAM" id="SSF50998">
    <property type="entry name" value="Quinoprotein alcohol dehydrogenase-like"/>
    <property type="match status" value="1"/>
</dbReference>
<dbReference type="InterPro" id="IPR050708">
    <property type="entry name" value="T6SS_VgrG/RHS"/>
</dbReference>
<keyword evidence="2" id="KW-0964">Secreted</keyword>
<dbReference type="NCBIfam" id="TIGR03696">
    <property type="entry name" value="Rhs_assc_core"/>
    <property type="match status" value="1"/>
</dbReference>
<keyword evidence="4" id="KW-0732">Signal</keyword>
<dbReference type="NCBIfam" id="TIGR01643">
    <property type="entry name" value="YD_repeat_2x"/>
    <property type="match status" value="1"/>
</dbReference>
<dbReference type="InterPro" id="IPR011047">
    <property type="entry name" value="Quinoprotein_ADH-like_sf"/>
</dbReference>
<dbReference type="InterPro" id="IPR028994">
    <property type="entry name" value="Integrin_alpha_N"/>
</dbReference>
<dbReference type="RefSeq" id="WP_249249328.1">
    <property type="nucleotide sequence ID" value="NZ_JAKIKT010000004.1"/>
</dbReference>
<organism evidence="5 6">
    <name type="scientific">Shewanella corallii</name>
    <dbReference type="NCBI Taxonomy" id="560080"/>
    <lineage>
        <taxon>Bacteria</taxon>
        <taxon>Pseudomonadati</taxon>
        <taxon>Pseudomonadota</taxon>
        <taxon>Gammaproteobacteria</taxon>
        <taxon>Alteromonadales</taxon>
        <taxon>Shewanellaceae</taxon>
        <taxon>Shewanella</taxon>
    </lineage>
</organism>
<keyword evidence="3" id="KW-0843">Virulence</keyword>
<evidence type="ECO:0000313" key="5">
    <source>
        <dbReference type="EMBL" id="MCL2914654.1"/>
    </source>
</evidence>
<gene>
    <name evidence="5" type="ORF">L2725_12835</name>
</gene>
<accession>A0ABT0N888</accession>
<evidence type="ECO:0000256" key="2">
    <source>
        <dbReference type="ARBA" id="ARBA00022525"/>
    </source>
</evidence>
<dbReference type="EMBL" id="JAKIKT010000004">
    <property type="protein sequence ID" value="MCL2914654.1"/>
    <property type="molecule type" value="Genomic_DNA"/>
</dbReference>